<proteinExistence type="predicted"/>
<accession>A0ABU0UAA9</accession>
<reference evidence="1 2" key="1">
    <citation type="submission" date="2023-07" db="EMBL/GenBank/DDBJ databases">
        <title>Functional and genomic diversity of the sorghum phyllosphere microbiome.</title>
        <authorList>
            <person name="Shade A."/>
        </authorList>
    </citation>
    <scope>NUCLEOTIDE SEQUENCE [LARGE SCALE GENOMIC DNA]</scope>
    <source>
        <strain evidence="1 2">SORGH_AS_0892</strain>
    </source>
</reference>
<evidence type="ECO:0000313" key="2">
    <source>
        <dbReference type="Proteomes" id="UP001244640"/>
    </source>
</evidence>
<dbReference type="Proteomes" id="UP001244640">
    <property type="component" value="Unassembled WGS sequence"/>
</dbReference>
<comment type="caution">
    <text evidence="1">The sequence shown here is derived from an EMBL/GenBank/DDBJ whole genome shotgun (WGS) entry which is preliminary data.</text>
</comment>
<evidence type="ECO:0000313" key="1">
    <source>
        <dbReference type="EMBL" id="MDQ1151759.1"/>
    </source>
</evidence>
<gene>
    <name evidence="1" type="ORF">QE382_003743</name>
</gene>
<name>A0ABU0UAA9_9SPHI</name>
<keyword evidence="2" id="KW-1185">Reference proteome</keyword>
<dbReference type="EMBL" id="JAUTBA010000001">
    <property type="protein sequence ID" value="MDQ1151759.1"/>
    <property type="molecule type" value="Genomic_DNA"/>
</dbReference>
<protein>
    <submittedName>
        <fullName evidence="1">Uncharacterized protein</fullName>
    </submittedName>
</protein>
<organism evidence="1 2">
    <name type="scientific">Sphingobacterium zeae</name>
    <dbReference type="NCBI Taxonomy" id="1776859"/>
    <lineage>
        <taxon>Bacteria</taxon>
        <taxon>Pseudomonadati</taxon>
        <taxon>Bacteroidota</taxon>
        <taxon>Sphingobacteriia</taxon>
        <taxon>Sphingobacteriales</taxon>
        <taxon>Sphingobacteriaceae</taxon>
        <taxon>Sphingobacterium</taxon>
    </lineage>
</organism>
<sequence length="50" mass="5951">MSIADNDFGNAFLYSPVILRKYLVMNSSFPNTSFFFRFPEKRILTIRKEK</sequence>